<dbReference type="Gene3D" id="3.30.2310.20">
    <property type="entry name" value="RelE-like"/>
    <property type="match status" value="1"/>
</dbReference>
<dbReference type="PANTHER" id="PTHR35601">
    <property type="entry name" value="TOXIN RELE"/>
    <property type="match status" value="1"/>
</dbReference>
<reference evidence="3" key="1">
    <citation type="submission" date="2019-08" db="EMBL/GenBank/DDBJ databases">
        <authorList>
            <person name="Kucharzyk K."/>
            <person name="Murdoch R.W."/>
            <person name="Higgins S."/>
            <person name="Loffler F."/>
        </authorList>
    </citation>
    <scope>NUCLEOTIDE SEQUENCE</scope>
</reference>
<dbReference type="EMBL" id="VSSQ01000402">
    <property type="protein sequence ID" value="MPL93746.1"/>
    <property type="molecule type" value="Genomic_DNA"/>
</dbReference>
<name>A0A644VQX3_9ZZZZ</name>
<dbReference type="InterPro" id="IPR035093">
    <property type="entry name" value="RelE/ParE_toxin_dom_sf"/>
</dbReference>
<protein>
    <recommendedName>
        <fullName evidence="4">Toxin RelG</fullName>
    </recommendedName>
</protein>
<dbReference type="Pfam" id="PF05016">
    <property type="entry name" value="ParE_toxin"/>
    <property type="match status" value="1"/>
</dbReference>
<dbReference type="SUPFAM" id="SSF143011">
    <property type="entry name" value="RelE-like"/>
    <property type="match status" value="1"/>
</dbReference>
<evidence type="ECO:0008006" key="4">
    <source>
        <dbReference type="Google" id="ProtNLM"/>
    </source>
</evidence>
<feature type="region of interest" description="Disordered" evidence="2">
    <location>
        <begin position="81"/>
        <end position="102"/>
    </location>
</feature>
<evidence type="ECO:0000256" key="2">
    <source>
        <dbReference type="SAM" id="MobiDB-lite"/>
    </source>
</evidence>
<dbReference type="AlphaFoldDB" id="A0A644VQX3"/>
<organism evidence="3">
    <name type="scientific">bioreactor metagenome</name>
    <dbReference type="NCBI Taxonomy" id="1076179"/>
    <lineage>
        <taxon>unclassified sequences</taxon>
        <taxon>metagenomes</taxon>
        <taxon>ecological metagenomes</taxon>
    </lineage>
</organism>
<evidence type="ECO:0000256" key="1">
    <source>
        <dbReference type="ARBA" id="ARBA00022649"/>
    </source>
</evidence>
<sequence length="102" mass="11675">MYSVQYTQRAARSIKKLPRDVQMRILDSIDELAKDPSAHMKRLKGERDVPIFSHRVGEYRVLFTLNNSQLVILVLNAGWTQSGRPQRSKPKVCDCGKQAGYL</sequence>
<evidence type="ECO:0000313" key="3">
    <source>
        <dbReference type="EMBL" id="MPL93746.1"/>
    </source>
</evidence>
<keyword evidence="1" id="KW-1277">Toxin-antitoxin system</keyword>
<accession>A0A644VQX3</accession>
<comment type="caution">
    <text evidence="3">The sequence shown here is derived from an EMBL/GenBank/DDBJ whole genome shotgun (WGS) entry which is preliminary data.</text>
</comment>
<dbReference type="PANTHER" id="PTHR35601:SF1">
    <property type="entry name" value="TOXIN RELE"/>
    <property type="match status" value="1"/>
</dbReference>
<proteinExistence type="predicted"/>
<gene>
    <name evidence="3" type="ORF">SDC9_39893</name>
</gene>
<dbReference type="InterPro" id="IPR007712">
    <property type="entry name" value="RelE/ParE_toxin"/>
</dbReference>